<keyword evidence="5" id="KW-1185">Reference proteome</keyword>
<dbReference type="PIRSF" id="PIRSF005644">
    <property type="entry name" value="Hdrgns_mtr_HypE"/>
    <property type="match status" value="1"/>
</dbReference>
<dbReference type="RefSeq" id="WP_068867701.1">
    <property type="nucleotide sequence ID" value="NZ_VDCI01000001.1"/>
</dbReference>
<dbReference type="Gene3D" id="3.90.650.10">
    <property type="entry name" value="PurM-like C-terminal domain"/>
    <property type="match status" value="1"/>
</dbReference>
<dbReference type="InterPro" id="IPR011854">
    <property type="entry name" value="HypE"/>
</dbReference>
<feature type="domain" description="PurM-like N-terminal" evidence="2">
    <location>
        <begin position="47"/>
        <end position="158"/>
    </location>
</feature>
<evidence type="ECO:0000313" key="4">
    <source>
        <dbReference type="EMBL" id="TNJ38083.1"/>
    </source>
</evidence>
<accession>A0A5C4S3M0</accession>
<comment type="similarity">
    <text evidence="1">Belongs to the HypE family.</text>
</comment>
<protein>
    <submittedName>
        <fullName evidence="4">Hydrogenase expression/formation protein HypE</fullName>
    </submittedName>
</protein>
<dbReference type="Proteomes" id="UP000309544">
    <property type="component" value="Unassembled WGS sequence"/>
</dbReference>
<dbReference type="Pfam" id="PF02769">
    <property type="entry name" value="AIRS_C"/>
    <property type="match status" value="1"/>
</dbReference>
<proteinExistence type="inferred from homology"/>
<dbReference type="InterPro" id="IPR016188">
    <property type="entry name" value="PurM-like_N"/>
</dbReference>
<name>A0A5C4S3M0_PROVB</name>
<dbReference type="EMBL" id="VDCI01000001">
    <property type="protein sequence ID" value="TNJ38083.1"/>
    <property type="molecule type" value="Genomic_DNA"/>
</dbReference>
<dbReference type="NCBIfam" id="TIGR02124">
    <property type="entry name" value="hypE"/>
    <property type="match status" value="1"/>
</dbReference>
<feature type="domain" description="PurM-like C-terminal" evidence="3">
    <location>
        <begin position="171"/>
        <end position="320"/>
    </location>
</feature>
<comment type="caution">
    <text evidence="4">The sequence shown here is derived from an EMBL/GenBank/DDBJ whole genome shotgun (WGS) entry which is preliminary data.</text>
</comment>
<dbReference type="SUPFAM" id="SSF56042">
    <property type="entry name" value="PurM C-terminal domain-like"/>
    <property type="match status" value="1"/>
</dbReference>
<evidence type="ECO:0000313" key="5">
    <source>
        <dbReference type="Proteomes" id="UP000309544"/>
    </source>
</evidence>
<dbReference type="GO" id="GO:0051604">
    <property type="term" value="P:protein maturation"/>
    <property type="evidence" value="ECO:0007669"/>
    <property type="project" value="TreeGrafter"/>
</dbReference>
<dbReference type="CDD" id="cd02197">
    <property type="entry name" value="HypE"/>
    <property type="match status" value="1"/>
</dbReference>
<dbReference type="InterPro" id="IPR036676">
    <property type="entry name" value="PurM-like_C_sf"/>
</dbReference>
<dbReference type="PANTHER" id="PTHR30303:SF0">
    <property type="entry name" value="CARBAMOYL DEHYDRATASE HYPE"/>
    <property type="match status" value="1"/>
</dbReference>
<evidence type="ECO:0000259" key="3">
    <source>
        <dbReference type="Pfam" id="PF02769"/>
    </source>
</evidence>
<dbReference type="AlphaFoldDB" id="A0A5C4S3M0"/>
<gene>
    <name evidence="4" type="primary">hypE</name>
    <name evidence="4" type="ORF">FGF68_02570</name>
</gene>
<dbReference type="PANTHER" id="PTHR30303">
    <property type="entry name" value="HYDROGENASE ISOENZYMES FORMATION PROTEIN HYPE"/>
    <property type="match status" value="1"/>
</dbReference>
<sequence>MDRHCPLPLENHDTVQLAHGAGGRLADELLGKLFMPLLHNRFLARRDDQALLPAFSGKLAFTTDSYVVTPLFFPGGDIGSLSVHGTVNDLAVGGAVPRYLSAGFVLEEGFPIAELERVVRSMAAAARECGVEVVTGDTKVVGRGQCDGMFITTSGIGELRDGVDLSCSNLRPGDRIIVSGTLGDHGIALLTARHGLSFTGSALRSDSAPLHRLVAAMLDRYRGVHAMRDATRGGLSAVLNELASASAVGIVLQEDTLPVDSAVRGAAELLGIDPLEVANEGKLVAVVPQGEAEGVLEAMRTCPDGTGRNAALVGEVVQEHPGMVVMETGFGSRRIVEMPLGEQLPRIC</sequence>
<evidence type="ECO:0000259" key="2">
    <source>
        <dbReference type="Pfam" id="PF00586"/>
    </source>
</evidence>
<dbReference type="Gene3D" id="3.30.1330.10">
    <property type="entry name" value="PurM-like, N-terminal domain"/>
    <property type="match status" value="1"/>
</dbReference>
<dbReference type="Pfam" id="PF00586">
    <property type="entry name" value="AIRS"/>
    <property type="match status" value="1"/>
</dbReference>
<organism evidence="4 5">
    <name type="scientific">Prosthecochloris vibrioformis</name>
    <name type="common">Chlorobium vibrioforme</name>
    <dbReference type="NCBI Taxonomy" id="1098"/>
    <lineage>
        <taxon>Bacteria</taxon>
        <taxon>Pseudomonadati</taxon>
        <taxon>Chlorobiota</taxon>
        <taxon>Chlorobiia</taxon>
        <taxon>Chlorobiales</taxon>
        <taxon>Chlorobiaceae</taxon>
        <taxon>Prosthecochloris</taxon>
    </lineage>
</organism>
<evidence type="ECO:0000256" key="1">
    <source>
        <dbReference type="ARBA" id="ARBA00006243"/>
    </source>
</evidence>
<dbReference type="SUPFAM" id="SSF55326">
    <property type="entry name" value="PurM N-terminal domain-like"/>
    <property type="match status" value="1"/>
</dbReference>
<dbReference type="InterPro" id="IPR010918">
    <property type="entry name" value="PurM-like_C_dom"/>
</dbReference>
<reference evidence="4 5" key="1">
    <citation type="submission" date="2019-05" db="EMBL/GenBank/DDBJ databases">
        <title>Draft Whole-Genome sequence of the green sulfur bacterium Prosthecochloris vibrioformis DSM 260.</title>
        <authorList>
            <person name="Meyer T.E."/>
            <person name="Kyndt J.A."/>
        </authorList>
    </citation>
    <scope>NUCLEOTIDE SEQUENCE [LARGE SCALE GENOMIC DNA]</scope>
    <source>
        <strain evidence="4 5">DSM 260</strain>
    </source>
</reference>
<dbReference type="InterPro" id="IPR036921">
    <property type="entry name" value="PurM-like_N_sf"/>
</dbReference>